<dbReference type="InterPro" id="IPR011650">
    <property type="entry name" value="Peptidase_M20_dimer"/>
</dbReference>
<evidence type="ECO:0000256" key="2">
    <source>
        <dbReference type="ARBA" id="ARBA00022670"/>
    </source>
</evidence>
<keyword evidence="6" id="KW-0472">Membrane</keyword>
<dbReference type="InterPro" id="IPR001261">
    <property type="entry name" value="ArgE/DapE_CS"/>
</dbReference>
<keyword evidence="4" id="KW-0378">Hydrolase</keyword>
<dbReference type="InterPro" id="IPR047177">
    <property type="entry name" value="Pept_M20A"/>
</dbReference>
<evidence type="ECO:0000259" key="7">
    <source>
        <dbReference type="Pfam" id="PF07687"/>
    </source>
</evidence>
<dbReference type="Pfam" id="PF01546">
    <property type="entry name" value="Peptidase_M20"/>
    <property type="match status" value="1"/>
</dbReference>
<feature type="transmembrane region" description="Helical" evidence="6">
    <location>
        <begin position="21"/>
        <end position="38"/>
    </location>
</feature>
<dbReference type="PROSITE" id="PS51257">
    <property type="entry name" value="PROKAR_LIPOPROTEIN"/>
    <property type="match status" value="1"/>
</dbReference>
<evidence type="ECO:0000256" key="3">
    <source>
        <dbReference type="ARBA" id="ARBA00022723"/>
    </source>
</evidence>
<evidence type="ECO:0000313" key="8">
    <source>
        <dbReference type="EMBL" id="KAK7536166.1"/>
    </source>
</evidence>
<dbReference type="Gene3D" id="3.30.70.360">
    <property type="match status" value="1"/>
</dbReference>
<keyword evidence="5" id="KW-0862">Zinc</keyword>
<evidence type="ECO:0000256" key="6">
    <source>
        <dbReference type="SAM" id="Phobius"/>
    </source>
</evidence>
<dbReference type="RefSeq" id="XP_066654582.1">
    <property type="nucleotide sequence ID" value="XM_066800560.1"/>
</dbReference>
<dbReference type="SUPFAM" id="SSF53187">
    <property type="entry name" value="Zn-dependent exopeptidases"/>
    <property type="match status" value="1"/>
</dbReference>
<dbReference type="Proteomes" id="UP001360953">
    <property type="component" value="Unassembled WGS sequence"/>
</dbReference>
<dbReference type="GeneID" id="92033466"/>
<keyword evidence="6" id="KW-1133">Transmembrane helix</keyword>
<evidence type="ECO:0000256" key="4">
    <source>
        <dbReference type="ARBA" id="ARBA00022801"/>
    </source>
</evidence>
<gene>
    <name evidence="8" type="ORF">J3D65DRAFT_627645</name>
</gene>
<dbReference type="PANTHER" id="PTHR45962:SF1">
    <property type="entry name" value="N-FATTY-ACYL-AMINO ACID SYNTHASE_HYDROLASE PM20D1"/>
    <property type="match status" value="1"/>
</dbReference>
<evidence type="ECO:0000313" key="9">
    <source>
        <dbReference type="Proteomes" id="UP001360953"/>
    </source>
</evidence>
<feature type="domain" description="Peptidase M20 dimerisation" evidence="7">
    <location>
        <begin position="286"/>
        <end position="440"/>
    </location>
</feature>
<dbReference type="CDD" id="cd05674">
    <property type="entry name" value="M20_yscS"/>
    <property type="match status" value="1"/>
</dbReference>
<organism evidence="8 9">
    <name type="scientific">Phyllosticta citribraziliensis</name>
    <dbReference type="NCBI Taxonomy" id="989973"/>
    <lineage>
        <taxon>Eukaryota</taxon>
        <taxon>Fungi</taxon>
        <taxon>Dikarya</taxon>
        <taxon>Ascomycota</taxon>
        <taxon>Pezizomycotina</taxon>
        <taxon>Dothideomycetes</taxon>
        <taxon>Dothideomycetes incertae sedis</taxon>
        <taxon>Botryosphaeriales</taxon>
        <taxon>Phyllostictaceae</taxon>
        <taxon>Phyllosticta</taxon>
    </lineage>
</organism>
<dbReference type="EMBL" id="JBBPEH010000007">
    <property type="protein sequence ID" value="KAK7536166.1"/>
    <property type="molecule type" value="Genomic_DNA"/>
</dbReference>
<keyword evidence="9" id="KW-1185">Reference proteome</keyword>
<protein>
    <submittedName>
        <fullName evidence="8">Vacuolar carboxypeptidase</fullName>
    </submittedName>
</protein>
<sequence length="578" mass="64216">MEKLETRQFASPPPKRTPTRRSIALVAALATAACFWSFPALVRLPHGIIGGGGSLRIQHDKVDSWCPLSKTPSEAPDGLEQSSKFLDESSIAKQIERLAAAIKVPTESHDDNGDVNEDPRYKTFDDFHATLAQYFPLVHEKLQLEKINKYGLLYTFPGSSKELKPALYMAHQDVVPATSPEKWTYPPYEAHFDGQYLWGRGSVDCKNNLIGILSALEDLLEQDFQPKRTIILSFGFDEEVGGDRGAAFLAAELNKRYEPDSIAFIIDEGGMGLTALGDHVYALPGVGEKGYADLLITVDVDGGHSSRPPPHTGIGIMAELITELEANPYTPRLTQDNPFRGLLECQVKYSPKDVEPWLRHALANRHTSEKNLGTRLAKTREDDRFILQTSQAVDIIRGGEKVNALPESVTALVNYRIASHDSVDSVKDNAAKLLRPIAHKHRLSLDAFGFSDDAPSEKRGAGSVTINRTLYMPPAPVSPTSLDNPVWNLFSGTIRQVFEDIPEYKDKTVVPVGDIMTGNTDTRHYWDLTKNIYRFGPARDGTRFNAHTVDERVDIVAHAEGVRFYYDLIRNFDAAEGF</sequence>
<dbReference type="InterPro" id="IPR002933">
    <property type="entry name" value="Peptidase_M20"/>
</dbReference>
<evidence type="ECO:0000256" key="1">
    <source>
        <dbReference type="ARBA" id="ARBA00006247"/>
    </source>
</evidence>
<dbReference type="PIRSF" id="PIRSF037217">
    <property type="entry name" value="Carboxypeptidase_S"/>
    <property type="match status" value="1"/>
</dbReference>
<name>A0ABR1LLT4_9PEZI</name>
<dbReference type="Pfam" id="PF07687">
    <property type="entry name" value="M20_dimer"/>
    <property type="match status" value="1"/>
</dbReference>
<dbReference type="SUPFAM" id="SSF55031">
    <property type="entry name" value="Bacterial exopeptidase dimerisation domain"/>
    <property type="match status" value="1"/>
</dbReference>
<accession>A0ABR1LLT4</accession>
<comment type="caution">
    <text evidence="8">The sequence shown here is derived from an EMBL/GenBank/DDBJ whole genome shotgun (WGS) entry which is preliminary data.</text>
</comment>
<dbReference type="Gene3D" id="1.10.150.900">
    <property type="match status" value="1"/>
</dbReference>
<dbReference type="PROSITE" id="PS00759">
    <property type="entry name" value="ARGE_DAPE_CPG2_2"/>
    <property type="match status" value="1"/>
</dbReference>
<keyword evidence="8" id="KW-0121">Carboxypeptidase</keyword>
<reference evidence="8 9" key="1">
    <citation type="submission" date="2024-04" db="EMBL/GenBank/DDBJ databases">
        <title>Phyllosticta paracitricarpa is synonymous to the EU quarantine fungus P. citricarpa based on phylogenomic analyses.</title>
        <authorList>
            <consortium name="Lawrence Berkeley National Laboratory"/>
            <person name="Van ingen-buijs V.A."/>
            <person name="Van westerhoven A.C."/>
            <person name="Haridas S."/>
            <person name="Skiadas P."/>
            <person name="Martin F."/>
            <person name="Groenewald J.Z."/>
            <person name="Crous P.W."/>
            <person name="Seidl M.F."/>
        </authorList>
    </citation>
    <scope>NUCLEOTIDE SEQUENCE [LARGE SCALE GENOMIC DNA]</scope>
    <source>
        <strain evidence="8 9">CPC 17464</strain>
    </source>
</reference>
<keyword evidence="6" id="KW-0812">Transmembrane</keyword>
<dbReference type="InterPro" id="IPR036264">
    <property type="entry name" value="Bact_exopeptidase_dim_dom"/>
</dbReference>
<evidence type="ECO:0000256" key="5">
    <source>
        <dbReference type="ARBA" id="ARBA00022833"/>
    </source>
</evidence>
<keyword evidence="2" id="KW-0645">Protease</keyword>
<dbReference type="Gene3D" id="3.40.630.10">
    <property type="entry name" value="Zn peptidases"/>
    <property type="match status" value="1"/>
</dbReference>
<keyword evidence="3" id="KW-0479">Metal-binding</keyword>
<dbReference type="PANTHER" id="PTHR45962">
    <property type="entry name" value="N-FATTY-ACYL-AMINO ACID SYNTHASE/HYDROLASE PM20D1"/>
    <property type="match status" value="1"/>
</dbReference>
<proteinExistence type="inferred from homology"/>
<dbReference type="InterPro" id="IPR017141">
    <property type="entry name" value="Pept_M20_carboxypep"/>
</dbReference>
<comment type="similarity">
    <text evidence="1">Belongs to the peptidase M20A family.</text>
</comment>
<dbReference type="GO" id="GO:0004180">
    <property type="term" value="F:carboxypeptidase activity"/>
    <property type="evidence" value="ECO:0007669"/>
    <property type="project" value="UniProtKB-KW"/>
</dbReference>